<dbReference type="RefSeq" id="XP_009031696.1">
    <property type="nucleotide sequence ID" value="XM_009033448.1"/>
</dbReference>
<feature type="compositionally biased region" description="Acidic residues" evidence="8">
    <location>
        <begin position="172"/>
        <end position="183"/>
    </location>
</feature>
<dbReference type="PANTHER" id="PTHR13454">
    <property type="entry name" value="PROTEIN MCM10 HOMOLOG"/>
    <property type="match status" value="1"/>
</dbReference>
<dbReference type="GO" id="GO:0043596">
    <property type="term" value="C:nuclear replication fork"/>
    <property type="evidence" value="ECO:0000318"/>
    <property type="project" value="GO_Central"/>
</dbReference>
<evidence type="ECO:0000256" key="1">
    <source>
        <dbReference type="ARBA" id="ARBA00004123"/>
    </source>
</evidence>
<proteinExistence type="inferred from homology"/>
<dbReference type="EMBL" id="KB097761">
    <property type="protein sequence ID" value="ESN90222.1"/>
    <property type="molecule type" value="Genomic_DNA"/>
</dbReference>
<evidence type="ECO:0000259" key="10">
    <source>
        <dbReference type="Pfam" id="PF22379"/>
    </source>
</evidence>
<evidence type="ECO:0000313" key="13">
    <source>
        <dbReference type="Proteomes" id="UP000015101"/>
    </source>
</evidence>
<dbReference type="GeneID" id="20208679"/>
<dbReference type="CTD" id="20208679"/>
<evidence type="ECO:0000256" key="2">
    <source>
        <dbReference type="ARBA" id="ARBA00009679"/>
    </source>
</evidence>
<gene>
    <name evidence="12" type="primary">20208679</name>
    <name evidence="11" type="ORF">HELRODRAFT_182719</name>
</gene>
<feature type="region of interest" description="Disordered" evidence="8">
    <location>
        <begin position="60"/>
        <end position="121"/>
    </location>
</feature>
<dbReference type="GO" id="GO:0003697">
    <property type="term" value="F:single-stranded DNA binding"/>
    <property type="evidence" value="ECO:0000318"/>
    <property type="project" value="GO_Central"/>
</dbReference>
<feature type="domain" description="Zinc finger Mcm10/DnaG-type" evidence="9">
    <location>
        <begin position="429"/>
        <end position="474"/>
    </location>
</feature>
<evidence type="ECO:0000256" key="4">
    <source>
        <dbReference type="ARBA" id="ARBA00022723"/>
    </source>
</evidence>
<comment type="similarity">
    <text evidence="2">Belongs to the MCM10 family.</text>
</comment>
<evidence type="ECO:0000256" key="7">
    <source>
        <dbReference type="ARBA" id="ARBA00023242"/>
    </source>
</evidence>
<feature type="region of interest" description="Disordered" evidence="8">
    <location>
        <begin position="155"/>
        <end position="187"/>
    </location>
</feature>
<sequence length="685" mass="74530">MVTMCELKRLIDSTIKETLVIKILSNFKTSLTKLTSFIESTRQCAIPSLNIDMLSSPLLSSPSSLPTPSSSKSASSFQGKMRLPSKSSQTSLSILEKENYSSSSSSLPSSSTTPSSSSTSLLSSLANLTSPETSNNNQRLSFVAALSSHNNIKNSTTAAEKKDDNDVRALFPDDDDDDDWEGLDGEKDESLNAAGMQLKKLLKKNNVEGEKISWIKNNNTSGNDVEKVDFTKKQRIAHKPSTTSTISSTISSSSLQPKLSAAKASSATVSKDSSMCITSLMGIRSNPEITSSYTADHCSNNPLVPADQMRLLMNSRSMIRMSTLRSKVGSDQMKMDWVTIGVLISKSDPKISAKGQKFSIWKLSDLADCDQAPICMFLFRDVNDDLSKIMVGTVLGFLNPSIMKNNDKSKNFNDISLTVDNAKKILPLGQSKDFGICKGLTKAGNTCTNFINKNQGDYCSFHVQKAYKAHSAKRSELQNGPLSRNTSNISLKSLLDHAAQQNSFLARQAGVSGTKVKNQVSTLMLHDLVPNVSEQKKSDLNVVAEENLKKKKEDAVFHDLLIVPTVGAMNFVQHLKNNDPSNQAASSPSTSKSTKDGVADKTVLSAKQALLKLKNLKTSNNYSDEMNNSLSTVPKLGRNLGSNMLLNLEAGLEKNGDDVSSKTKSSEEKAKVFIHLKYFAFSKSR</sequence>
<dbReference type="PANTHER" id="PTHR13454:SF11">
    <property type="entry name" value="PROTEIN MCM10 HOMOLOG"/>
    <property type="match status" value="1"/>
</dbReference>
<evidence type="ECO:0000256" key="8">
    <source>
        <dbReference type="SAM" id="MobiDB-lite"/>
    </source>
</evidence>
<dbReference type="Pfam" id="PF09329">
    <property type="entry name" value="zf-primase"/>
    <property type="match status" value="1"/>
</dbReference>
<protein>
    <submittedName>
        <fullName evidence="11 12">Uncharacterized protein</fullName>
    </submittedName>
</protein>
<accession>T1FIN0</accession>
<evidence type="ECO:0000313" key="12">
    <source>
        <dbReference type="EnsemblMetazoa" id="HelroP182719"/>
    </source>
</evidence>
<keyword evidence="5" id="KW-0863">Zinc-finger</keyword>
<dbReference type="InterPro" id="IPR015408">
    <property type="entry name" value="Znf_Mcm10/DnaG"/>
</dbReference>
<reference evidence="13" key="1">
    <citation type="submission" date="2012-12" db="EMBL/GenBank/DDBJ databases">
        <authorList>
            <person name="Hellsten U."/>
            <person name="Grimwood J."/>
            <person name="Chapman J.A."/>
            <person name="Shapiro H."/>
            <person name="Aerts A."/>
            <person name="Otillar R.P."/>
            <person name="Terry A.Y."/>
            <person name="Boore J.L."/>
            <person name="Simakov O."/>
            <person name="Marletaz F."/>
            <person name="Cho S.-J."/>
            <person name="Edsinger-Gonzales E."/>
            <person name="Havlak P."/>
            <person name="Kuo D.-H."/>
            <person name="Larsson T."/>
            <person name="Lv J."/>
            <person name="Arendt D."/>
            <person name="Savage R."/>
            <person name="Osoegawa K."/>
            <person name="de Jong P."/>
            <person name="Lindberg D.R."/>
            <person name="Seaver E.C."/>
            <person name="Weisblat D.A."/>
            <person name="Putnam N.H."/>
            <person name="Grigoriev I.V."/>
            <person name="Rokhsar D.S."/>
        </authorList>
    </citation>
    <scope>NUCLEOTIDE SEQUENCE</scope>
</reference>
<evidence type="ECO:0000256" key="6">
    <source>
        <dbReference type="ARBA" id="ARBA00022833"/>
    </source>
</evidence>
<dbReference type="InterPro" id="IPR012340">
    <property type="entry name" value="NA-bd_OB-fold"/>
</dbReference>
<dbReference type="InterPro" id="IPR040184">
    <property type="entry name" value="Mcm10"/>
</dbReference>
<comment type="subcellular location">
    <subcellularLocation>
        <location evidence="1">Nucleus</location>
    </subcellularLocation>
</comment>
<keyword evidence="7" id="KW-0539">Nucleus</keyword>
<dbReference type="Pfam" id="PF22379">
    <property type="entry name" value="OB_MCM10"/>
    <property type="match status" value="1"/>
</dbReference>
<organism evidence="12 13">
    <name type="scientific">Helobdella robusta</name>
    <name type="common">Californian leech</name>
    <dbReference type="NCBI Taxonomy" id="6412"/>
    <lineage>
        <taxon>Eukaryota</taxon>
        <taxon>Metazoa</taxon>
        <taxon>Spiralia</taxon>
        <taxon>Lophotrochozoa</taxon>
        <taxon>Annelida</taxon>
        <taxon>Clitellata</taxon>
        <taxon>Hirudinea</taxon>
        <taxon>Rhynchobdellida</taxon>
        <taxon>Glossiphoniidae</taxon>
        <taxon>Helobdella</taxon>
    </lineage>
</organism>
<evidence type="ECO:0000256" key="5">
    <source>
        <dbReference type="ARBA" id="ARBA00022771"/>
    </source>
</evidence>
<feature type="compositionally biased region" description="Low complexity" evidence="8">
    <location>
        <begin position="101"/>
        <end position="121"/>
    </location>
</feature>
<dbReference type="HOGENOM" id="CLU_401865_0_0_1"/>
<dbReference type="InterPro" id="IPR055065">
    <property type="entry name" value="OB_MCM10"/>
</dbReference>
<dbReference type="GO" id="GO:0003688">
    <property type="term" value="F:DNA replication origin binding"/>
    <property type="evidence" value="ECO:0000318"/>
    <property type="project" value="GO_Central"/>
</dbReference>
<keyword evidence="4" id="KW-0479">Metal-binding</keyword>
<evidence type="ECO:0000256" key="3">
    <source>
        <dbReference type="ARBA" id="ARBA00022705"/>
    </source>
</evidence>
<feature type="compositionally biased region" description="Low complexity" evidence="8">
    <location>
        <begin position="580"/>
        <end position="592"/>
    </location>
</feature>
<dbReference type="STRING" id="6412.T1FIN0"/>
<evidence type="ECO:0000313" key="11">
    <source>
        <dbReference type="EMBL" id="ESN90222.1"/>
    </source>
</evidence>
<dbReference type="Proteomes" id="UP000015101">
    <property type="component" value="Unassembled WGS sequence"/>
</dbReference>
<dbReference type="AlphaFoldDB" id="T1FIN0"/>
<keyword evidence="13" id="KW-1185">Reference proteome</keyword>
<dbReference type="OrthoDB" id="6093546at2759"/>
<dbReference type="eggNOG" id="KOG3056">
    <property type="taxonomic scope" value="Eukaryota"/>
</dbReference>
<dbReference type="EnsemblMetazoa" id="HelroT182719">
    <property type="protein sequence ID" value="HelroP182719"/>
    <property type="gene ID" value="HelroG182719"/>
</dbReference>
<dbReference type="Gene3D" id="2.40.50.140">
    <property type="entry name" value="Nucleic acid-binding proteins"/>
    <property type="match status" value="1"/>
</dbReference>
<name>T1FIN0_HELRO</name>
<reference evidence="12" key="3">
    <citation type="submission" date="2015-06" db="UniProtKB">
        <authorList>
            <consortium name="EnsemblMetazoa"/>
        </authorList>
    </citation>
    <scope>IDENTIFICATION</scope>
</reference>
<evidence type="ECO:0000259" key="9">
    <source>
        <dbReference type="Pfam" id="PF09329"/>
    </source>
</evidence>
<reference evidence="11 13" key="2">
    <citation type="journal article" date="2013" name="Nature">
        <title>Insights into bilaterian evolution from three spiralian genomes.</title>
        <authorList>
            <person name="Simakov O."/>
            <person name="Marletaz F."/>
            <person name="Cho S.J."/>
            <person name="Edsinger-Gonzales E."/>
            <person name="Havlak P."/>
            <person name="Hellsten U."/>
            <person name="Kuo D.H."/>
            <person name="Larsson T."/>
            <person name="Lv J."/>
            <person name="Arendt D."/>
            <person name="Savage R."/>
            <person name="Osoegawa K."/>
            <person name="de Jong P."/>
            <person name="Grimwood J."/>
            <person name="Chapman J.A."/>
            <person name="Shapiro H."/>
            <person name="Aerts A."/>
            <person name="Otillar R.P."/>
            <person name="Terry A.Y."/>
            <person name="Boore J.L."/>
            <person name="Grigoriev I.V."/>
            <person name="Lindberg D.R."/>
            <person name="Seaver E.C."/>
            <person name="Weisblat D.A."/>
            <person name="Putnam N.H."/>
            <person name="Rokhsar D.S."/>
        </authorList>
    </citation>
    <scope>NUCLEOTIDE SEQUENCE</scope>
</reference>
<keyword evidence="6" id="KW-0862">Zinc</keyword>
<dbReference type="GO" id="GO:0008270">
    <property type="term" value="F:zinc ion binding"/>
    <property type="evidence" value="ECO:0007669"/>
    <property type="project" value="UniProtKB-KW"/>
</dbReference>
<feature type="compositionally biased region" description="Low complexity" evidence="8">
    <location>
        <begin position="60"/>
        <end position="76"/>
    </location>
</feature>
<keyword evidence="3" id="KW-0235">DNA replication</keyword>
<feature type="region of interest" description="Disordered" evidence="8">
    <location>
        <begin position="577"/>
        <end position="599"/>
    </location>
</feature>
<dbReference type="InParanoid" id="T1FIN0"/>
<dbReference type="EMBL" id="AMQM01008351">
    <property type="status" value="NOT_ANNOTATED_CDS"/>
    <property type="molecule type" value="Genomic_DNA"/>
</dbReference>
<dbReference type="FunFam" id="2.40.50.140:FF:000174">
    <property type="entry name" value="DNA replication licensing factor mcm10"/>
    <property type="match status" value="1"/>
</dbReference>
<feature type="domain" description="MCM10 OB-fold" evidence="10">
    <location>
        <begin position="301"/>
        <end position="426"/>
    </location>
</feature>
<dbReference type="KEGG" id="hro:HELRODRAFT_182719"/>
<dbReference type="GO" id="GO:0006270">
    <property type="term" value="P:DNA replication initiation"/>
    <property type="evidence" value="ECO:0000318"/>
    <property type="project" value="GO_Central"/>
</dbReference>